<dbReference type="AlphaFoldDB" id="A0A250IG35"/>
<dbReference type="InterPro" id="IPR000792">
    <property type="entry name" value="Tscrpt_reg_LuxR_C"/>
</dbReference>
<dbReference type="InterPro" id="IPR036388">
    <property type="entry name" value="WH-like_DNA-bd_sf"/>
</dbReference>
<dbReference type="GO" id="GO:0006355">
    <property type="term" value="P:regulation of DNA-templated transcription"/>
    <property type="evidence" value="ECO:0007669"/>
    <property type="project" value="InterPro"/>
</dbReference>
<dbReference type="Pfam" id="PF00196">
    <property type="entry name" value="GerE"/>
    <property type="match status" value="1"/>
</dbReference>
<evidence type="ECO:0000313" key="8">
    <source>
        <dbReference type="EMBL" id="ATB30127.1"/>
    </source>
</evidence>
<dbReference type="EMBL" id="CP022163">
    <property type="protein sequence ID" value="ATB30127.1"/>
    <property type="molecule type" value="Genomic_DNA"/>
</dbReference>
<gene>
    <name evidence="8" type="ORF">MEBOL_003582</name>
</gene>
<evidence type="ECO:0000256" key="1">
    <source>
        <dbReference type="ARBA" id="ARBA00022553"/>
    </source>
</evidence>
<feature type="domain" description="Response regulatory" evidence="7">
    <location>
        <begin position="3"/>
        <end position="119"/>
    </location>
</feature>
<evidence type="ECO:0000256" key="3">
    <source>
        <dbReference type="ARBA" id="ARBA00023125"/>
    </source>
</evidence>
<dbReference type="Proteomes" id="UP000217289">
    <property type="component" value="Chromosome"/>
</dbReference>
<dbReference type="InterPro" id="IPR058245">
    <property type="entry name" value="NreC/VraR/RcsB-like_REC"/>
</dbReference>
<keyword evidence="3 8" id="KW-0238">DNA-binding</keyword>
<keyword evidence="2" id="KW-0805">Transcription regulation</keyword>
<evidence type="ECO:0000256" key="5">
    <source>
        <dbReference type="PROSITE-ProRule" id="PRU00169"/>
    </source>
</evidence>
<keyword evidence="1 5" id="KW-0597">Phosphoprotein</keyword>
<evidence type="ECO:0000256" key="2">
    <source>
        <dbReference type="ARBA" id="ARBA00023015"/>
    </source>
</evidence>
<accession>A0A250IG35</accession>
<dbReference type="OrthoDB" id="9780312at2"/>
<name>A0A250IG35_9BACT</name>
<dbReference type="PRINTS" id="PR00038">
    <property type="entry name" value="HTHLUXR"/>
</dbReference>
<dbReference type="SUPFAM" id="SSF52172">
    <property type="entry name" value="CheY-like"/>
    <property type="match status" value="1"/>
</dbReference>
<feature type="domain" description="HTH luxR-type" evidence="6">
    <location>
        <begin position="142"/>
        <end position="207"/>
    </location>
</feature>
<dbReference type="InterPro" id="IPR011006">
    <property type="entry name" value="CheY-like_superfamily"/>
</dbReference>
<dbReference type="SMART" id="SM00448">
    <property type="entry name" value="REC"/>
    <property type="match status" value="1"/>
</dbReference>
<organism evidence="8 9">
    <name type="scientific">Melittangium boletus DSM 14713</name>
    <dbReference type="NCBI Taxonomy" id="1294270"/>
    <lineage>
        <taxon>Bacteria</taxon>
        <taxon>Pseudomonadati</taxon>
        <taxon>Myxococcota</taxon>
        <taxon>Myxococcia</taxon>
        <taxon>Myxococcales</taxon>
        <taxon>Cystobacterineae</taxon>
        <taxon>Archangiaceae</taxon>
        <taxon>Melittangium</taxon>
    </lineage>
</organism>
<feature type="modified residue" description="4-aspartylphosphate" evidence="5">
    <location>
        <position position="54"/>
    </location>
</feature>
<dbReference type="Pfam" id="PF00072">
    <property type="entry name" value="Response_reg"/>
    <property type="match status" value="1"/>
</dbReference>
<dbReference type="PROSITE" id="PS50110">
    <property type="entry name" value="RESPONSE_REGULATORY"/>
    <property type="match status" value="1"/>
</dbReference>
<dbReference type="KEGG" id="mbd:MEBOL_003582"/>
<evidence type="ECO:0000259" key="7">
    <source>
        <dbReference type="PROSITE" id="PS50110"/>
    </source>
</evidence>
<sequence>MDVGLIVEDREDARVWLQAVLIAAFPGIRVDMAASVKEALARLEGPSPAIALVDLGLPDGSGVDILHALRERHPTTLRIVTTIFDGDQHLFPALRAGAQGYVLKDQSRAHLVQMLQAISEGVPALSPSIARRLLGFFAPPATEPAHEALTPREVEVLTLLSKGLSIAGVAEVLKLSRHTVGGYVKEIYRKLGVSTRAEAALEAARRGLVPIEG</sequence>
<keyword evidence="4" id="KW-0804">Transcription</keyword>
<dbReference type="PANTHER" id="PTHR43214">
    <property type="entry name" value="TWO-COMPONENT RESPONSE REGULATOR"/>
    <property type="match status" value="1"/>
</dbReference>
<dbReference type="RefSeq" id="WP_095978610.1">
    <property type="nucleotide sequence ID" value="NZ_CP022163.1"/>
</dbReference>
<protein>
    <submittedName>
        <fullName evidence="8">DNA-binding response regulator</fullName>
    </submittedName>
</protein>
<proteinExistence type="predicted"/>
<keyword evidence="9" id="KW-1185">Reference proteome</keyword>
<evidence type="ECO:0000256" key="4">
    <source>
        <dbReference type="ARBA" id="ARBA00023163"/>
    </source>
</evidence>
<dbReference type="PANTHER" id="PTHR43214:SF41">
    <property type="entry name" value="NITRATE_NITRITE RESPONSE REGULATOR PROTEIN NARP"/>
    <property type="match status" value="1"/>
</dbReference>
<dbReference type="InterPro" id="IPR016032">
    <property type="entry name" value="Sig_transdc_resp-reg_C-effctor"/>
</dbReference>
<evidence type="ECO:0000259" key="6">
    <source>
        <dbReference type="PROSITE" id="PS50043"/>
    </source>
</evidence>
<dbReference type="PROSITE" id="PS50043">
    <property type="entry name" value="HTH_LUXR_2"/>
    <property type="match status" value="1"/>
</dbReference>
<reference evidence="8 9" key="1">
    <citation type="submission" date="2017-06" db="EMBL/GenBank/DDBJ databases">
        <authorList>
            <person name="Kim H.J."/>
            <person name="Triplett B.A."/>
        </authorList>
    </citation>
    <scope>NUCLEOTIDE SEQUENCE [LARGE SCALE GENOMIC DNA]</scope>
    <source>
        <strain evidence="8 9">DSM 14713</strain>
    </source>
</reference>
<dbReference type="CDD" id="cd06170">
    <property type="entry name" value="LuxR_C_like"/>
    <property type="match status" value="1"/>
</dbReference>
<dbReference type="InterPro" id="IPR001789">
    <property type="entry name" value="Sig_transdc_resp-reg_receiver"/>
</dbReference>
<evidence type="ECO:0000313" key="9">
    <source>
        <dbReference type="Proteomes" id="UP000217289"/>
    </source>
</evidence>
<dbReference type="SMART" id="SM00421">
    <property type="entry name" value="HTH_LUXR"/>
    <property type="match status" value="1"/>
</dbReference>
<dbReference type="Gene3D" id="1.10.10.10">
    <property type="entry name" value="Winged helix-like DNA-binding domain superfamily/Winged helix DNA-binding domain"/>
    <property type="match status" value="1"/>
</dbReference>
<dbReference type="Gene3D" id="3.40.50.2300">
    <property type="match status" value="1"/>
</dbReference>
<dbReference type="GO" id="GO:0000160">
    <property type="term" value="P:phosphorelay signal transduction system"/>
    <property type="evidence" value="ECO:0007669"/>
    <property type="project" value="InterPro"/>
</dbReference>
<dbReference type="SUPFAM" id="SSF46894">
    <property type="entry name" value="C-terminal effector domain of the bipartite response regulators"/>
    <property type="match status" value="1"/>
</dbReference>
<dbReference type="CDD" id="cd17535">
    <property type="entry name" value="REC_NarL-like"/>
    <property type="match status" value="1"/>
</dbReference>
<dbReference type="GO" id="GO:0003677">
    <property type="term" value="F:DNA binding"/>
    <property type="evidence" value="ECO:0007669"/>
    <property type="project" value="UniProtKB-KW"/>
</dbReference>
<dbReference type="InterPro" id="IPR039420">
    <property type="entry name" value="WalR-like"/>
</dbReference>